<evidence type="ECO:0000313" key="1">
    <source>
        <dbReference type="EMBL" id="CBY07374.1"/>
    </source>
</evidence>
<keyword evidence="2" id="KW-1185">Reference proteome</keyword>
<gene>
    <name evidence="1" type="ORF">GSOID_T00017044001</name>
</gene>
<dbReference type="AlphaFoldDB" id="E4X2E1"/>
<organism evidence="1">
    <name type="scientific">Oikopleura dioica</name>
    <name type="common">Tunicate</name>
    <dbReference type="NCBI Taxonomy" id="34765"/>
    <lineage>
        <taxon>Eukaryota</taxon>
        <taxon>Metazoa</taxon>
        <taxon>Chordata</taxon>
        <taxon>Tunicata</taxon>
        <taxon>Appendicularia</taxon>
        <taxon>Copelata</taxon>
        <taxon>Oikopleuridae</taxon>
        <taxon>Oikopleura</taxon>
    </lineage>
</organism>
<proteinExistence type="predicted"/>
<sequence length="168" mass="19661">MILRFFRIRIASHFEIRCEGTSLPAREKEVQEDLIRSILNLERVAVQIRSALFFACSVVLQNRSSAWIRGFPLLEFGERIRDAAISSPIRHFTSERWAFPQTRKIEAVLGIRVFGISGRDSLRYVSFEVIRPRIVDKLSESTRGVRVKLRRLLRVAQIKIRLVRSRKR</sequence>
<name>E4X2E1_OIKDI</name>
<reference evidence="1" key="1">
    <citation type="journal article" date="2010" name="Science">
        <title>Plasticity of animal genome architecture unmasked by rapid evolution of a pelagic tunicate.</title>
        <authorList>
            <person name="Denoeud F."/>
            <person name="Henriet S."/>
            <person name="Mungpakdee S."/>
            <person name="Aury J.M."/>
            <person name="Da Silva C."/>
            <person name="Brinkmann H."/>
            <person name="Mikhaleva J."/>
            <person name="Olsen L.C."/>
            <person name="Jubin C."/>
            <person name="Canestro C."/>
            <person name="Bouquet J.M."/>
            <person name="Danks G."/>
            <person name="Poulain J."/>
            <person name="Campsteijn C."/>
            <person name="Adamski M."/>
            <person name="Cross I."/>
            <person name="Yadetie F."/>
            <person name="Muffato M."/>
            <person name="Louis A."/>
            <person name="Butcher S."/>
            <person name="Tsagkogeorga G."/>
            <person name="Konrad A."/>
            <person name="Singh S."/>
            <person name="Jensen M.F."/>
            <person name="Cong E.H."/>
            <person name="Eikeseth-Otteraa H."/>
            <person name="Noel B."/>
            <person name="Anthouard V."/>
            <person name="Porcel B.M."/>
            <person name="Kachouri-Lafond R."/>
            <person name="Nishino A."/>
            <person name="Ugolini M."/>
            <person name="Chourrout P."/>
            <person name="Nishida H."/>
            <person name="Aasland R."/>
            <person name="Huzurbazar S."/>
            <person name="Westhof E."/>
            <person name="Delsuc F."/>
            <person name="Lehrach H."/>
            <person name="Reinhardt R."/>
            <person name="Weissenbach J."/>
            <person name="Roy S.W."/>
            <person name="Artiguenave F."/>
            <person name="Postlethwait J.H."/>
            <person name="Manak J.R."/>
            <person name="Thompson E.M."/>
            <person name="Jaillon O."/>
            <person name="Du Pasquier L."/>
            <person name="Boudinot P."/>
            <person name="Liberles D.A."/>
            <person name="Volff J.N."/>
            <person name="Philippe H."/>
            <person name="Lenhard B."/>
            <person name="Roest Crollius H."/>
            <person name="Wincker P."/>
            <person name="Chourrout D."/>
        </authorList>
    </citation>
    <scope>NUCLEOTIDE SEQUENCE [LARGE SCALE GENOMIC DNA]</scope>
</reference>
<evidence type="ECO:0000313" key="2">
    <source>
        <dbReference type="Proteomes" id="UP000001307"/>
    </source>
</evidence>
<accession>E4X2E1</accession>
<dbReference type="Proteomes" id="UP000001307">
    <property type="component" value="Unassembled WGS sequence"/>
</dbReference>
<dbReference type="EMBL" id="FN653022">
    <property type="protein sequence ID" value="CBY07374.1"/>
    <property type="molecule type" value="Genomic_DNA"/>
</dbReference>
<dbReference type="InParanoid" id="E4X2E1"/>
<protein>
    <submittedName>
        <fullName evidence="1">Uncharacterized protein</fullName>
    </submittedName>
</protein>